<comment type="caution">
    <text evidence="1">The sequence shown here is derived from an EMBL/GenBank/DDBJ whole genome shotgun (WGS) entry which is preliminary data.</text>
</comment>
<dbReference type="Proteomes" id="UP000186922">
    <property type="component" value="Unassembled WGS sequence"/>
</dbReference>
<protein>
    <submittedName>
        <fullName evidence="1">Uncharacterized protein</fullName>
    </submittedName>
</protein>
<accession>A0A1D1VDK1</accession>
<dbReference type="SUPFAM" id="SSF53098">
    <property type="entry name" value="Ribonuclease H-like"/>
    <property type="match status" value="1"/>
</dbReference>
<evidence type="ECO:0000313" key="1">
    <source>
        <dbReference type="EMBL" id="GAU99734.1"/>
    </source>
</evidence>
<name>A0A1D1VDK1_RAMVA</name>
<keyword evidence="2" id="KW-1185">Reference proteome</keyword>
<dbReference type="OrthoDB" id="1607513at2759"/>
<organism evidence="1 2">
    <name type="scientific">Ramazzottius varieornatus</name>
    <name type="common">Water bear</name>
    <name type="synonym">Tardigrade</name>
    <dbReference type="NCBI Taxonomy" id="947166"/>
    <lineage>
        <taxon>Eukaryota</taxon>
        <taxon>Metazoa</taxon>
        <taxon>Ecdysozoa</taxon>
        <taxon>Tardigrada</taxon>
        <taxon>Eutardigrada</taxon>
        <taxon>Parachela</taxon>
        <taxon>Hypsibioidea</taxon>
        <taxon>Ramazzottiidae</taxon>
        <taxon>Ramazzottius</taxon>
    </lineage>
</organism>
<dbReference type="AlphaFoldDB" id="A0A1D1VDK1"/>
<proteinExistence type="predicted"/>
<dbReference type="EMBL" id="BDGG01000005">
    <property type="protein sequence ID" value="GAU99734.1"/>
    <property type="molecule type" value="Genomic_DNA"/>
</dbReference>
<dbReference type="InterPro" id="IPR012337">
    <property type="entry name" value="RNaseH-like_sf"/>
</dbReference>
<evidence type="ECO:0000313" key="2">
    <source>
        <dbReference type="Proteomes" id="UP000186922"/>
    </source>
</evidence>
<gene>
    <name evidence="1" type="primary">RvY_10690-1</name>
    <name evidence="1" type="synonym">RvY_10690.1</name>
    <name evidence="1" type="ORF">RvY_10690</name>
</gene>
<sequence length="119" mass="13234">MDPWTSLAQEGYMAIAAHWVTNEFELRRVLLDFVDLPAEHSAENLKNCSDSLLLDPCIKRSLVPDTVGKLAASDLLKKFCAFYKTESDQIPKSTAVTSVSTSTIRRVFLELLNKNASAD</sequence>
<reference evidence="1 2" key="1">
    <citation type="journal article" date="2016" name="Nat. Commun.">
        <title>Extremotolerant tardigrade genome and improved radiotolerance of human cultured cells by tardigrade-unique protein.</title>
        <authorList>
            <person name="Hashimoto T."/>
            <person name="Horikawa D.D."/>
            <person name="Saito Y."/>
            <person name="Kuwahara H."/>
            <person name="Kozuka-Hata H."/>
            <person name="Shin-I T."/>
            <person name="Minakuchi Y."/>
            <person name="Ohishi K."/>
            <person name="Motoyama A."/>
            <person name="Aizu T."/>
            <person name="Enomoto A."/>
            <person name="Kondo K."/>
            <person name="Tanaka S."/>
            <person name="Hara Y."/>
            <person name="Koshikawa S."/>
            <person name="Sagara H."/>
            <person name="Miura T."/>
            <person name="Yokobori S."/>
            <person name="Miyagawa K."/>
            <person name="Suzuki Y."/>
            <person name="Kubo T."/>
            <person name="Oyama M."/>
            <person name="Kohara Y."/>
            <person name="Fujiyama A."/>
            <person name="Arakawa K."/>
            <person name="Katayama T."/>
            <person name="Toyoda A."/>
            <person name="Kunieda T."/>
        </authorList>
    </citation>
    <scope>NUCLEOTIDE SEQUENCE [LARGE SCALE GENOMIC DNA]</scope>
    <source>
        <strain evidence="1 2">YOKOZUNA-1</strain>
    </source>
</reference>